<sequence length="467" mass="49622">MANSKQGGGFTAFVEKHLMPIAVKMGQMKPLIAIRDGIAISMPLIIIGSVFMIANSFPIPAWTTWLANTAIKGVTISAIFAKIVNGSFGLIGLISAFGIAASYAEQYKTDGKSAGVIAVASFFVVTPSIMSGDKVPLEGMPYGFLGSQGLFVAILLGLLTGWIFQWFINHDIQIKLPESVPPAVAKSFSALIPGALIITIFGAIYAFLTWTGLGNIHEILMHVLSKPLGLLGDTLGGTLVAIMLNSLFWFVGIHGGNVINPIISPIWLMNTDANRVLFQAGNLDLAHHGHIIAQPFIDNFVYMGGGGATIGLVFCIGILIMMHKASKQSQIMGPLTITPGIFNINEPTMFGLPVVLNTTLIIPFIIAPMVNAITTYIAMSTGFVPLCTGAVVPWTMPPIISGFLATNSWTGSLIQAINIVLDVLIYMPFMITMNKQQRIQESADEAAAAGIKENDSGIDTSAANATV</sequence>
<gene>
    <name evidence="11" type="ORF">H9820_06690</name>
</gene>
<feature type="transmembrane region" description="Helical" evidence="9">
    <location>
        <begin position="150"/>
        <end position="168"/>
    </location>
</feature>
<evidence type="ECO:0000256" key="5">
    <source>
        <dbReference type="ARBA" id="ARBA00022692"/>
    </source>
</evidence>
<reference evidence="11" key="2">
    <citation type="submission" date="2021-04" db="EMBL/GenBank/DDBJ databases">
        <authorList>
            <person name="Gilroy R."/>
        </authorList>
    </citation>
    <scope>NUCLEOTIDE SEQUENCE</scope>
    <source>
        <strain evidence="11">3204</strain>
    </source>
</reference>
<evidence type="ECO:0000256" key="8">
    <source>
        <dbReference type="PIRNR" id="PIRNR006351"/>
    </source>
</evidence>
<dbReference type="GO" id="GO:0009401">
    <property type="term" value="P:phosphoenolpyruvate-dependent sugar phosphotransferase system"/>
    <property type="evidence" value="ECO:0007669"/>
    <property type="project" value="InterPro"/>
</dbReference>
<dbReference type="InterPro" id="IPR004796">
    <property type="entry name" value="PTS_IIC_cello"/>
</dbReference>
<feature type="transmembrane region" description="Helical" evidence="9">
    <location>
        <begin position="38"/>
        <end position="59"/>
    </location>
</feature>
<comment type="caution">
    <text evidence="11">The sequence shown here is derived from an EMBL/GenBank/DDBJ whole genome shotgun (WGS) entry which is preliminary data.</text>
</comment>
<keyword evidence="6 9" id="KW-1133">Transmembrane helix</keyword>
<evidence type="ECO:0000256" key="2">
    <source>
        <dbReference type="ARBA" id="ARBA00022448"/>
    </source>
</evidence>
<dbReference type="InterPro" id="IPR003352">
    <property type="entry name" value="PTS_EIIC"/>
</dbReference>
<comment type="function">
    <text evidence="8">The phosphoenolpyruvate-dependent sugar phosphotransferase system (PTS), a major carbohydrate active -transport system, catalyzes the phosphorylation of incoming sugar substrates concomitant with their translocation across the cell membrane.</text>
</comment>
<feature type="transmembrane region" description="Helical" evidence="9">
    <location>
        <begin position="300"/>
        <end position="322"/>
    </location>
</feature>
<feature type="transmembrane region" description="Helical" evidence="9">
    <location>
        <begin position="79"/>
        <end position="101"/>
    </location>
</feature>
<feature type="transmembrane region" description="Helical" evidence="9">
    <location>
        <begin position="350"/>
        <end position="370"/>
    </location>
</feature>
<evidence type="ECO:0000256" key="6">
    <source>
        <dbReference type="ARBA" id="ARBA00022989"/>
    </source>
</evidence>
<keyword evidence="4 8" id="KW-0762">Sugar transport</keyword>
<comment type="subcellular location">
    <subcellularLocation>
        <location evidence="1">Cell membrane</location>
        <topology evidence="1">Multi-pass membrane protein</topology>
    </subcellularLocation>
</comment>
<dbReference type="AlphaFoldDB" id="A0A9D1ZLV7"/>
<dbReference type="EMBL" id="DXCM01000042">
    <property type="protein sequence ID" value="HIY92616.1"/>
    <property type="molecule type" value="Genomic_DNA"/>
</dbReference>
<keyword evidence="3 8" id="KW-1003">Cell membrane</keyword>
<feature type="domain" description="PTS EIIC type-3" evidence="10">
    <location>
        <begin position="14"/>
        <end position="429"/>
    </location>
</feature>
<accession>A0A9D1ZLV7</accession>
<dbReference type="PIRSF" id="PIRSF006351">
    <property type="entry name" value="PTS_EIIC-Cellobiose"/>
    <property type="match status" value="1"/>
</dbReference>
<keyword evidence="7 8" id="KW-0472">Membrane</keyword>
<evidence type="ECO:0000259" key="10">
    <source>
        <dbReference type="PROSITE" id="PS51105"/>
    </source>
</evidence>
<evidence type="ECO:0000313" key="11">
    <source>
        <dbReference type="EMBL" id="HIY92616.1"/>
    </source>
</evidence>
<dbReference type="InterPro" id="IPR051088">
    <property type="entry name" value="PTS_Sugar-EIIC/EIIB"/>
</dbReference>
<organism evidence="11 12">
    <name type="scientific">Candidatus Companilactobacillus pullicola</name>
    <dbReference type="NCBI Taxonomy" id="2838523"/>
    <lineage>
        <taxon>Bacteria</taxon>
        <taxon>Bacillati</taxon>
        <taxon>Bacillota</taxon>
        <taxon>Bacilli</taxon>
        <taxon>Lactobacillales</taxon>
        <taxon>Lactobacillaceae</taxon>
        <taxon>Companilactobacillus</taxon>
    </lineage>
</organism>
<evidence type="ECO:0000313" key="12">
    <source>
        <dbReference type="Proteomes" id="UP000824013"/>
    </source>
</evidence>
<dbReference type="Proteomes" id="UP000824013">
    <property type="component" value="Unassembled WGS sequence"/>
</dbReference>
<keyword evidence="2 8" id="KW-0813">Transport</keyword>
<evidence type="ECO:0000256" key="9">
    <source>
        <dbReference type="SAM" id="Phobius"/>
    </source>
</evidence>
<dbReference type="PANTHER" id="PTHR33989:SF4">
    <property type="entry name" value="PTS SYSTEM N,N'-DIACETYLCHITOBIOSE-SPECIFIC EIIC COMPONENT"/>
    <property type="match status" value="1"/>
</dbReference>
<keyword evidence="5 9" id="KW-0812">Transmembrane</keyword>
<dbReference type="GO" id="GO:1901264">
    <property type="term" value="P:carbohydrate derivative transport"/>
    <property type="evidence" value="ECO:0007669"/>
    <property type="project" value="TreeGrafter"/>
</dbReference>
<evidence type="ECO:0000256" key="4">
    <source>
        <dbReference type="ARBA" id="ARBA00022597"/>
    </source>
</evidence>
<reference evidence="11" key="1">
    <citation type="journal article" date="2021" name="PeerJ">
        <title>Extensive microbial diversity within the chicken gut microbiome revealed by metagenomics and culture.</title>
        <authorList>
            <person name="Gilroy R."/>
            <person name="Ravi A."/>
            <person name="Getino M."/>
            <person name="Pursley I."/>
            <person name="Horton D.L."/>
            <person name="Alikhan N.F."/>
            <person name="Baker D."/>
            <person name="Gharbi K."/>
            <person name="Hall N."/>
            <person name="Watson M."/>
            <person name="Adriaenssens E.M."/>
            <person name="Foster-Nyarko E."/>
            <person name="Jarju S."/>
            <person name="Secka A."/>
            <person name="Antonio M."/>
            <person name="Oren A."/>
            <person name="Chaudhuri R.R."/>
            <person name="La Ragione R."/>
            <person name="Hildebrand F."/>
            <person name="Pallen M.J."/>
        </authorList>
    </citation>
    <scope>NUCLEOTIDE SEQUENCE</scope>
    <source>
        <strain evidence="11">3204</strain>
    </source>
</reference>
<dbReference type="NCBIfam" id="TIGR00410">
    <property type="entry name" value="lacE"/>
    <property type="match status" value="1"/>
</dbReference>
<evidence type="ECO:0000256" key="7">
    <source>
        <dbReference type="ARBA" id="ARBA00023136"/>
    </source>
</evidence>
<feature type="transmembrane region" description="Helical" evidence="9">
    <location>
        <begin position="188"/>
        <end position="208"/>
    </location>
</feature>
<evidence type="ECO:0000256" key="3">
    <source>
        <dbReference type="ARBA" id="ARBA00022475"/>
    </source>
</evidence>
<name>A0A9D1ZLV7_9LACO</name>
<dbReference type="InterPro" id="IPR004501">
    <property type="entry name" value="PTS_EIIC_3"/>
</dbReference>
<feature type="transmembrane region" description="Helical" evidence="9">
    <location>
        <begin position="113"/>
        <end position="130"/>
    </location>
</feature>
<evidence type="ECO:0000256" key="1">
    <source>
        <dbReference type="ARBA" id="ARBA00004651"/>
    </source>
</evidence>
<dbReference type="PANTHER" id="PTHR33989">
    <property type="match status" value="1"/>
</dbReference>
<dbReference type="Pfam" id="PF02378">
    <property type="entry name" value="PTS_EIIC"/>
    <property type="match status" value="1"/>
</dbReference>
<proteinExistence type="predicted"/>
<feature type="transmembrane region" description="Helical" evidence="9">
    <location>
        <begin position="228"/>
        <end position="251"/>
    </location>
</feature>
<feature type="transmembrane region" description="Helical" evidence="9">
    <location>
        <begin position="377"/>
        <end position="396"/>
    </location>
</feature>
<dbReference type="GO" id="GO:0008982">
    <property type="term" value="F:protein-N(PI)-phosphohistidine-sugar phosphotransferase activity"/>
    <property type="evidence" value="ECO:0007669"/>
    <property type="project" value="UniProtKB-UniRule"/>
</dbReference>
<feature type="transmembrane region" description="Helical" evidence="9">
    <location>
        <begin position="408"/>
        <end position="429"/>
    </location>
</feature>
<protein>
    <recommendedName>
        <fullName evidence="8">Permease IIC component</fullName>
    </recommendedName>
</protein>
<dbReference type="PROSITE" id="PS51105">
    <property type="entry name" value="PTS_EIIC_TYPE_3"/>
    <property type="match status" value="1"/>
</dbReference>
<dbReference type="GO" id="GO:0005886">
    <property type="term" value="C:plasma membrane"/>
    <property type="evidence" value="ECO:0007669"/>
    <property type="project" value="UniProtKB-SubCell"/>
</dbReference>